<dbReference type="Pfam" id="PF02567">
    <property type="entry name" value="PhzC-PhzF"/>
    <property type="match status" value="1"/>
</dbReference>
<sequence>MKEIKVFHYDAFSTKPNMGNPAGLVIDAERLTDDEMQLIAEKVGFNETSFVLPSNVADVRIRYFTPGHEMNLCGHATVGTIYALHERGLLKGKRNLTIETKAGVLPVHIDIDENGESFIKMRQTAPQFQKFDGSTEELAHSIGLHEMDLDEKLPIVYGSTGIWTLLVPIKTLDAFQRMKPNNEEFPSILKEVPKASIHPLCLETYDEVAHMHGRHFSSPYSGTIEDSVTGTASGVMGAYYAKFLKQDFDGEMTLIVEQGQEMNKDGRIAVYVIKNQKDDSLQIEISGTAVYVNEFQILI</sequence>
<dbReference type="EMBL" id="MWPX01000019">
    <property type="protein sequence ID" value="OUM47736.1"/>
    <property type="molecule type" value="Genomic_DNA"/>
</dbReference>
<comment type="caution">
    <text evidence="3">The sequence shown here is derived from an EMBL/GenBank/DDBJ whole genome shotgun (WGS) entry which is preliminary data.</text>
</comment>
<dbReference type="GO" id="GO:0005737">
    <property type="term" value="C:cytoplasm"/>
    <property type="evidence" value="ECO:0007669"/>
    <property type="project" value="TreeGrafter"/>
</dbReference>
<protein>
    <submittedName>
        <fullName evidence="3">Isomerase</fullName>
    </submittedName>
</protein>
<dbReference type="GO" id="GO:0016853">
    <property type="term" value="F:isomerase activity"/>
    <property type="evidence" value="ECO:0007669"/>
    <property type="project" value="UniProtKB-KW"/>
</dbReference>
<keyword evidence="2 3" id="KW-0413">Isomerase</keyword>
<evidence type="ECO:0000256" key="2">
    <source>
        <dbReference type="ARBA" id="ARBA00023235"/>
    </source>
</evidence>
<dbReference type="RefSeq" id="WP_016115498.1">
    <property type="nucleotide sequence ID" value="NZ_JARHXM010000140.1"/>
</dbReference>
<accession>A0A1Y3MCG8</accession>
<comment type="similarity">
    <text evidence="1">Belongs to the PhzF family.</text>
</comment>
<gene>
    <name evidence="3" type="ORF">BW425_16425</name>
</gene>
<dbReference type="PANTHER" id="PTHR13774">
    <property type="entry name" value="PHENAZINE BIOSYNTHESIS PROTEIN"/>
    <property type="match status" value="1"/>
</dbReference>
<dbReference type="Gene3D" id="3.10.310.10">
    <property type="entry name" value="Diaminopimelate Epimerase, Chain A, domain 1"/>
    <property type="match status" value="2"/>
</dbReference>
<dbReference type="InterPro" id="IPR003719">
    <property type="entry name" value="Phenazine_PhzF-like"/>
</dbReference>
<organism evidence="3 4">
    <name type="scientific">Bacillus pseudomycoides</name>
    <dbReference type="NCBI Taxonomy" id="64104"/>
    <lineage>
        <taxon>Bacteria</taxon>
        <taxon>Bacillati</taxon>
        <taxon>Bacillota</taxon>
        <taxon>Bacilli</taxon>
        <taxon>Bacillales</taxon>
        <taxon>Bacillaceae</taxon>
        <taxon>Bacillus</taxon>
        <taxon>Bacillus cereus group</taxon>
    </lineage>
</organism>
<dbReference type="PIRSF" id="PIRSF016184">
    <property type="entry name" value="PhzC_PhzF"/>
    <property type="match status" value="1"/>
</dbReference>
<dbReference type="NCBIfam" id="TIGR00654">
    <property type="entry name" value="PhzF_family"/>
    <property type="match status" value="1"/>
</dbReference>
<reference evidence="3 4" key="1">
    <citation type="submission" date="2017-02" db="EMBL/GenBank/DDBJ databases">
        <title>Bacillus pseudomycoides isolate FSL K6-0042.</title>
        <authorList>
            <person name="Kovac J."/>
        </authorList>
    </citation>
    <scope>NUCLEOTIDE SEQUENCE [LARGE SCALE GENOMIC DNA]</scope>
    <source>
        <strain evidence="3 4">FSL K6-0042</strain>
    </source>
</reference>
<evidence type="ECO:0000256" key="1">
    <source>
        <dbReference type="ARBA" id="ARBA00008270"/>
    </source>
</evidence>
<proteinExistence type="inferred from homology"/>
<dbReference type="Proteomes" id="UP000195321">
    <property type="component" value="Unassembled WGS sequence"/>
</dbReference>
<name>A0A1Y3MCG8_9BACI</name>
<dbReference type="PANTHER" id="PTHR13774:SF17">
    <property type="entry name" value="PHENAZINE BIOSYNTHESIS-LIKE DOMAIN-CONTAINING PROTEIN"/>
    <property type="match status" value="1"/>
</dbReference>
<evidence type="ECO:0000313" key="4">
    <source>
        <dbReference type="Proteomes" id="UP000195321"/>
    </source>
</evidence>
<dbReference type="AlphaFoldDB" id="A0A1Y3MCG8"/>
<dbReference type="SUPFAM" id="SSF54506">
    <property type="entry name" value="Diaminopimelate epimerase-like"/>
    <property type="match status" value="1"/>
</dbReference>
<evidence type="ECO:0000313" key="3">
    <source>
        <dbReference type="EMBL" id="OUM47736.1"/>
    </source>
</evidence>